<dbReference type="EMBL" id="AZAC01000072">
    <property type="protein sequence ID" value="KIX11054.1"/>
    <property type="molecule type" value="Genomic_DNA"/>
</dbReference>
<evidence type="ECO:0000256" key="7">
    <source>
        <dbReference type="ARBA" id="ARBA00022833"/>
    </source>
</evidence>
<feature type="transmembrane region" description="Helical" evidence="11">
    <location>
        <begin position="128"/>
        <end position="149"/>
    </location>
</feature>
<protein>
    <recommendedName>
        <fullName evidence="12">Peptidase M50 domain-containing protein</fullName>
    </recommendedName>
</protein>
<keyword evidence="8 11" id="KW-1133">Transmembrane helix</keyword>
<name>A0A0D2IYH7_9BACT</name>
<gene>
    <name evidence="13" type="ORF">X474_26380</name>
</gene>
<evidence type="ECO:0000256" key="9">
    <source>
        <dbReference type="ARBA" id="ARBA00023049"/>
    </source>
</evidence>
<dbReference type="InterPro" id="IPR004387">
    <property type="entry name" value="Pept_M50_Zn"/>
</dbReference>
<dbReference type="GO" id="GO:0006508">
    <property type="term" value="P:proteolysis"/>
    <property type="evidence" value="ECO:0007669"/>
    <property type="project" value="UniProtKB-KW"/>
</dbReference>
<dbReference type="AlphaFoldDB" id="A0A0D2IYH7"/>
<evidence type="ECO:0000256" key="3">
    <source>
        <dbReference type="ARBA" id="ARBA00007931"/>
    </source>
</evidence>
<accession>A0A0D2IYH7</accession>
<feature type="non-terminal residue" evidence="13">
    <location>
        <position position="1"/>
    </location>
</feature>
<dbReference type="Proteomes" id="UP000032233">
    <property type="component" value="Unassembled WGS sequence"/>
</dbReference>
<keyword evidence="5 11" id="KW-0812">Transmembrane</keyword>
<dbReference type="Pfam" id="PF02163">
    <property type="entry name" value="Peptidase_M50"/>
    <property type="match status" value="1"/>
</dbReference>
<dbReference type="InParanoid" id="A0A0D2IYH7"/>
<evidence type="ECO:0000256" key="2">
    <source>
        <dbReference type="ARBA" id="ARBA00004141"/>
    </source>
</evidence>
<dbReference type="OrthoDB" id="9782003at2"/>
<keyword evidence="14" id="KW-1185">Reference proteome</keyword>
<evidence type="ECO:0000256" key="8">
    <source>
        <dbReference type="ARBA" id="ARBA00022989"/>
    </source>
</evidence>
<reference evidence="13 14" key="1">
    <citation type="submission" date="2013-11" db="EMBL/GenBank/DDBJ databases">
        <title>Metagenomic analysis of a methanogenic consortium involved in long chain n-alkane degradation.</title>
        <authorList>
            <person name="Davidova I.A."/>
            <person name="Callaghan A.V."/>
            <person name="Wawrik B."/>
            <person name="Pruitt S."/>
            <person name="Marks C."/>
            <person name="Duncan K.E."/>
            <person name="Suflita J.M."/>
        </authorList>
    </citation>
    <scope>NUCLEOTIDE SEQUENCE [LARGE SCALE GENOMIC DNA]</scope>
    <source>
        <strain evidence="13 14">SPR</strain>
    </source>
</reference>
<evidence type="ECO:0000256" key="11">
    <source>
        <dbReference type="SAM" id="Phobius"/>
    </source>
</evidence>
<organism evidence="13 14">
    <name type="scientific">Dethiosulfatarculus sandiegensis</name>
    <dbReference type="NCBI Taxonomy" id="1429043"/>
    <lineage>
        <taxon>Bacteria</taxon>
        <taxon>Pseudomonadati</taxon>
        <taxon>Thermodesulfobacteriota</taxon>
        <taxon>Desulfarculia</taxon>
        <taxon>Desulfarculales</taxon>
        <taxon>Desulfarculaceae</taxon>
        <taxon>Dethiosulfatarculus</taxon>
    </lineage>
</organism>
<keyword evidence="9" id="KW-0482">Metalloprotease</keyword>
<dbReference type="GO" id="GO:0016020">
    <property type="term" value="C:membrane"/>
    <property type="evidence" value="ECO:0007669"/>
    <property type="project" value="UniProtKB-SubCell"/>
</dbReference>
<evidence type="ECO:0000256" key="5">
    <source>
        <dbReference type="ARBA" id="ARBA00022692"/>
    </source>
</evidence>
<evidence type="ECO:0000256" key="10">
    <source>
        <dbReference type="ARBA" id="ARBA00023136"/>
    </source>
</evidence>
<evidence type="ECO:0000313" key="14">
    <source>
        <dbReference type="Proteomes" id="UP000032233"/>
    </source>
</evidence>
<keyword evidence="7" id="KW-0862">Zinc</keyword>
<sequence>MDFRLELADREGHGYAGIGPTPVKVEPNVFQSLGKSVELTVMTFKTVLGLFDPSRFSATVAQFTSVVGVSVRAAEAAKAGPIDYAYLIAALSLSLGIVNILPLPPLDGGKIVLEIVERVVGRPIGRNVSLALSAVGALLLFSLIGYLTYLDITRLGG</sequence>
<keyword evidence="4" id="KW-0645">Protease</keyword>
<evidence type="ECO:0000256" key="4">
    <source>
        <dbReference type="ARBA" id="ARBA00022670"/>
    </source>
</evidence>
<evidence type="ECO:0000259" key="12">
    <source>
        <dbReference type="Pfam" id="PF02163"/>
    </source>
</evidence>
<comment type="subcellular location">
    <subcellularLocation>
        <location evidence="2">Membrane</location>
        <topology evidence="2">Multi-pass membrane protein</topology>
    </subcellularLocation>
</comment>
<comment type="caution">
    <text evidence="13">The sequence shown here is derived from an EMBL/GenBank/DDBJ whole genome shotgun (WGS) entry which is preliminary data.</text>
</comment>
<keyword evidence="6" id="KW-0378">Hydrolase</keyword>
<evidence type="ECO:0000256" key="1">
    <source>
        <dbReference type="ARBA" id="ARBA00001947"/>
    </source>
</evidence>
<dbReference type="STRING" id="1429043.X474_26380"/>
<comment type="similarity">
    <text evidence="3">Belongs to the peptidase M50B family.</text>
</comment>
<keyword evidence="10 11" id="KW-0472">Membrane</keyword>
<evidence type="ECO:0000313" key="13">
    <source>
        <dbReference type="EMBL" id="KIX11054.1"/>
    </source>
</evidence>
<comment type="cofactor">
    <cofactor evidence="1">
        <name>Zn(2+)</name>
        <dbReference type="ChEBI" id="CHEBI:29105"/>
    </cofactor>
</comment>
<proteinExistence type="inferred from homology"/>
<feature type="domain" description="Peptidase M50" evidence="12">
    <location>
        <begin position="29"/>
        <end position="142"/>
    </location>
</feature>
<dbReference type="InterPro" id="IPR008915">
    <property type="entry name" value="Peptidase_M50"/>
</dbReference>
<dbReference type="PANTHER" id="PTHR42837">
    <property type="entry name" value="REGULATOR OF SIGMA-E PROTEASE RSEP"/>
    <property type="match status" value="1"/>
</dbReference>
<evidence type="ECO:0000256" key="6">
    <source>
        <dbReference type="ARBA" id="ARBA00022801"/>
    </source>
</evidence>
<dbReference type="GO" id="GO:0004222">
    <property type="term" value="F:metalloendopeptidase activity"/>
    <property type="evidence" value="ECO:0007669"/>
    <property type="project" value="InterPro"/>
</dbReference>
<dbReference type="PANTHER" id="PTHR42837:SF2">
    <property type="entry name" value="MEMBRANE METALLOPROTEASE ARASP2, CHLOROPLASTIC-RELATED"/>
    <property type="match status" value="1"/>
</dbReference>